<dbReference type="Proteomes" id="UP001168613">
    <property type="component" value="Unassembled WGS sequence"/>
</dbReference>
<accession>A0ABT8EKB8</accession>
<organism evidence="1 2">
    <name type="scientific">Alcaligenes endophyticus</name>
    <dbReference type="NCBI Taxonomy" id="1929088"/>
    <lineage>
        <taxon>Bacteria</taxon>
        <taxon>Pseudomonadati</taxon>
        <taxon>Pseudomonadota</taxon>
        <taxon>Betaproteobacteria</taxon>
        <taxon>Burkholderiales</taxon>
        <taxon>Alcaligenaceae</taxon>
        <taxon>Alcaligenes</taxon>
    </lineage>
</organism>
<evidence type="ECO:0000313" key="1">
    <source>
        <dbReference type="EMBL" id="MDN4121748.1"/>
    </source>
</evidence>
<keyword evidence="2" id="KW-1185">Reference proteome</keyword>
<reference evidence="1" key="1">
    <citation type="submission" date="2021-11" db="EMBL/GenBank/DDBJ databases">
        <title>Draft genome sequence of Alcaligenes endophyticus type strain CCUG 75668T.</title>
        <authorList>
            <person name="Salva-Serra F."/>
            <person name="Duran R.E."/>
            <person name="Seeger M."/>
            <person name="Moore E.R.B."/>
            <person name="Jaen-Luchoro D."/>
        </authorList>
    </citation>
    <scope>NUCLEOTIDE SEQUENCE</scope>
    <source>
        <strain evidence="1">CCUG 75668</strain>
    </source>
</reference>
<gene>
    <name evidence="1" type="ORF">LMS43_10645</name>
</gene>
<proteinExistence type="predicted"/>
<dbReference type="InterPro" id="IPR019276">
    <property type="entry name" value="DUF2303"/>
</dbReference>
<sequence length="263" mass="29538">MEHIVSAALEAGAALGKPVSVDGLEDSYAIVPSGYELKSLEHLKLEPSRKKGIVILEDADSFIHYFNLHKAESSQIYAQVNPPSFVGVLNDHGSDYAGWKDHQVKYSCPFTTEWEAWIGSNKKAMKQAEFAEFIERNLLDIVEPTGADMLEISRSLQAKKKVNFVSGIRLSNGQTEFTYEEDIQGTAAKGKLQIPEIFKLGIKVLEGGEAYAVECRLRYRINEAVLVMWYEIVRPHKIIEDAVADVWRVIAEKTEQVILRGRP</sequence>
<protein>
    <submittedName>
        <fullName evidence="1">YfdQ family protein</fullName>
    </submittedName>
</protein>
<evidence type="ECO:0000313" key="2">
    <source>
        <dbReference type="Proteomes" id="UP001168613"/>
    </source>
</evidence>
<dbReference type="RefSeq" id="WP_266123242.1">
    <property type="nucleotide sequence ID" value="NZ_JAJHNU010000003.1"/>
</dbReference>
<dbReference type="Pfam" id="PF10065">
    <property type="entry name" value="DUF2303"/>
    <property type="match status" value="1"/>
</dbReference>
<dbReference type="EMBL" id="JAJHNU010000003">
    <property type="protein sequence ID" value="MDN4121748.1"/>
    <property type="molecule type" value="Genomic_DNA"/>
</dbReference>
<comment type="caution">
    <text evidence="1">The sequence shown here is derived from an EMBL/GenBank/DDBJ whole genome shotgun (WGS) entry which is preliminary data.</text>
</comment>
<name>A0ABT8EKB8_9BURK</name>